<dbReference type="RefSeq" id="WP_004179975.1">
    <property type="nucleotide sequence ID" value="NZ_CP021106.3"/>
</dbReference>
<name>A0A1W6STE3_9PROT</name>
<dbReference type="Gene3D" id="3.20.20.70">
    <property type="entry name" value="Aldolase class I"/>
    <property type="match status" value="1"/>
</dbReference>
<dbReference type="FunFam" id="3.20.20.70:FF:000075">
    <property type="entry name" value="Tryptophan biosynthesis protein TRP1"/>
    <property type="match status" value="1"/>
</dbReference>
<keyword evidence="7 10" id="KW-0822">Tryptophan biosynthesis</keyword>
<dbReference type="eggNOG" id="COG0135">
    <property type="taxonomic scope" value="Bacteria"/>
</dbReference>
<dbReference type="InterPro" id="IPR044643">
    <property type="entry name" value="TrpF_fam"/>
</dbReference>
<keyword evidence="6 10" id="KW-0028">Amino-acid biosynthesis</keyword>
<dbReference type="NCBIfam" id="NF002299">
    <property type="entry name" value="PRK01222.1-6"/>
    <property type="match status" value="1"/>
</dbReference>
<evidence type="ECO:0000256" key="9">
    <source>
        <dbReference type="ARBA" id="ARBA00023235"/>
    </source>
</evidence>
<reference evidence="12 13" key="1">
    <citation type="journal article" date="2015" name="Int. J. Syst. Evol. Microbiol.">
        <title>Nitrosospira lacus sp. nov., a psychrotolerant, ammonia-oxidizing bacterium from sandy lake sediment.</title>
        <authorList>
            <person name="Urakawa H."/>
            <person name="Garcia J.C."/>
            <person name="Nielsen J.L."/>
            <person name="Le V.Q."/>
            <person name="Kozlowski J.A."/>
            <person name="Stein L.Y."/>
            <person name="Lim C.K."/>
            <person name="Pommerening-Roser A."/>
            <person name="Martens-Habbena W."/>
            <person name="Stahl D.A."/>
            <person name="Klotz M.G."/>
        </authorList>
    </citation>
    <scope>NUCLEOTIDE SEQUENCE [LARGE SCALE GENOMIC DNA]</scope>
    <source>
        <strain evidence="12 13">APG3</strain>
    </source>
</reference>
<dbReference type="InterPro" id="IPR001240">
    <property type="entry name" value="PRAI_dom"/>
</dbReference>
<dbReference type="HAMAP" id="MF_00135">
    <property type="entry name" value="PRAI"/>
    <property type="match status" value="1"/>
</dbReference>
<dbReference type="PANTHER" id="PTHR42894">
    <property type="entry name" value="N-(5'-PHOSPHORIBOSYL)ANTHRANILATE ISOMERASE"/>
    <property type="match status" value="1"/>
</dbReference>
<dbReference type="Pfam" id="PF00697">
    <property type="entry name" value="PRAI"/>
    <property type="match status" value="1"/>
</dbReference>
<protein>
    <recommendedName>
        <fullName evidence="5 10">N-(5'-phosphoribosyl)anthranilate isomerase</fullName>
        <shortName evidence="10">PRAI</shortName>
        <ecNumber evidence="4 10">5.3.1.24</ecNumber>
    </recommendedName>
</protein>
<dbReference type="KEGG" id="nlc:EBAPG3_007165"/>
<evidence type="ECO:0000313" key="12">
    <source>
        <dbReference type="EMBL" id="ARO89055.1"/>
    </source>
</evidence>
<dbReference type="CDD" id="cd00405">
    <property type="entry name" value="PRAI"/>
    <property type="match status" value="1"/>
</dbReference>
<dbReference type="SUPFAM" id="SSF51366">
    <property type="entry name" value="Ribulose-phoshate binding barrel"/>
    <property type="match status" value="1"/>
</dbReference>
<dbReference type="InterPro" id="IPR013785">
    <property type="entry name" value="Aldolase_TIM"/>
</dbReference>
<gene>
    <name evidence="10" type="primary">trpF</name>
    <name evidence="12" type="ORF">EBAPG3_007165</name>
</gene>
<evidence type="ECO:0000313" key="13">
    <source>
        <dbReference type="Proteomes" id="UP000012179"/>
    </source>
</evidence>
<evidence type="ECO:0000256" key="7">
    <source>
        <dbReference type="ARBA" id="ARBA00022822"/>
    </source>
</evidence>
<organism evidence="12 13">
    <name type="scientific">Nitrosospira lacus</name>
    <dbReference type="NCBI Taxonomy" id="1288494"/>
    <lineage>
        <taxon>Bacteria</taxon>
        <taxon>Pseudomonadati</taxon>
        <taxon>Pseudomonadota</taxon>
        <taxon>Betaproteobacteria</taxon>
        <taxon>Nitrosomonadales</taxon>
        <taxon>Nitrosomonadaceae</taxon>
        <taxon>Nitrosospira</taxon>
    </lineage>
</organism>
<accession>A0A1W6STE3</accession>
<dbReference type="AlphaFoldDB" id="A0A1W6STE3"/>
<dbReference type="EC" id="5.3.1.24" evidence="4 10"/>
<dbReference type="NCBIfam" id="NF002298">
    <property type="entry name" value="PRK01222.1-4"/>
    <property type="match status" value="1"/>
</dbReference>
<evidence type="ECO:0000256" key="8">
    <source>
        <dbReference type="ARBA" id="ARBA00023141"/>
    </source>
</evidence>
<dbReference type="GO" id="GO:0004640">
    <property type="term" value="F:phosphoribosylanthranilate isomerase activity"/>
    <property type="evidence" value="ECO:0007669"/>
    <property type="project" value="UniProtKB-UniRule"/>
</dbReference>
<keyword evidence="8 10" id="KW-0057">Aromatic amino acid biosynthesis</keyword>
<evidence type="ECO:0000256" key="2">
    <source>
        <dbReference type="ARBA" id="ARBA00004664"/>
    </source>
</evidence>
<evidence type="ECO:0000256" key="3">
    <source>
        <dbReference type="ARBA" id="ARBA00007571"/>
    </source>
</evidence>
<keyword evidence="9 10" id="KW-0413">Isomerase</keyword>
<evidence type="ECO:0000256" key="6">
    <source>
        <dbReference type="ARBA" id="ARBA00022605"/>
    </source>
</evidence>
<evidence type="ECO:0000256" key="5">
    <source>
        <dbReference type="ARBA" id="ARBA00022272"/>
    </source>
</evidence>
<keyword evidence="13" id="KW-1185">Reference proteome</keyword>
<comment type="catalytic activity">
    <reaction evidence="1 10">
        <text>N-(5-phospho-beta-D-ribosyl)anthranilate = 1-(2-carboxyphenylamino)-1-deoxy-D-ribulose 5-phosphate</text>
        <dbReference type="Rhea" id="RHEA:21540"/>
        <dbReference type="ChEBI" id="CHEBI:18277"/>
        <dbReference type="ChEBI" id="CHEBI:58613"/>
        <dbReference type="EC" id="5.3.1.24"/>
    </reaction>
</comment>
<dbReference type="OrthoDB" id="9796196at2"/>
<evidence type="ECO:0000256" key="1">
    <source>
        <dbReference type="ARBA" id="ARBA00001164"/>
    </source>
</evidence>
<dbReference type="UniPathway" id="UPA00035">
    <property type="reaction ID" value="UER00042"/>
</dbReference>
<comment type="similarity">
    <text evidence="3 10">Belongs to the TrpF family.</text>
</comment>
<dbReference type="GO" id="GO:0000162">
    <property type="term" value="P:L-tryptophan biosynthetic process"/>
    <property type="evidence" value="ECO:0007669"/>
    <property type="project" value="UniProtKB-UniRule"/>
</dbReference>
<dbReference type="PANTHER" id="PTHR42894:SF1">
    <property type="entry name" value="N-(5'-PHOSPHORIBOSYL)ANTHRANILATE ISOMERASE"/>
    <property type="match status" value="1"/>
</dbReference>
<evidence type="ECO:0000256" key="4">
    <source>
        <dbReference type="ARBA" id="ARBA00012572"/>
    </source>
</evidence>
<proteinExistence type="inferred from homology"/>
<dbReference type="InterPro" id="IPR011060">
    <property type="entry name" value="RibuloseP-bd_barrel"/>
</dbReference>
<evidence type="ECO:0000259" key="11">
    <source>
        <dbReference type="Pfam" id="PF00697"/>
    </source>
</evidence>
<dbReference type="Proteomes" id="UP000012179">
    <property type="component" value="Chromosome"/>
</dbReference>
<sequence>MVIRVKICGITRVEDALTAVSLGANAIGLVFWRQSARYVAPAKAREIVAALPPFISAVGVYVNPDTEWVKETSSTASLNLLQFHGDESPDFCQKFSLPYIKAVRVRAGVDLLQYATRYAGARGLLLDTYVKGEPGGTGHVFDWHLIPPDLPLPLILSGGLHAANISEAIRQARPWAVDVSSGVEAAQGIKDAEKIAAFMQGVRNSESL</sequence>
<dbReference type="EMBL" id="CP021106">
    <property type="protein sequence ID" value="ARO89055.1"/>
    <property type="molecule type" value="Genomic_DNA"/>
</dbReference>
<comment type="pathway">
    <text evidence="2 10">Amino-acid biosynthesis; L-tryptophan biosynthesis; L-tryptophan from chorismate: step 3/5.</text>
</comment>
<feature type="domain" description="N-(5'phosphoribosyl) anthranilate isomerase (PRAI)" evidence="11">
    <location>
        <begin position="5"/>
        <end position="200"/>
    </location>
</feature>
<evidence type="ECO:0000256" key="10">
    <source>
        <dbReference type="HAMAP-Rule" id="MF_00135"/>
    </source>
</evidence>